<feature type="transmembrane region" description="Helical" evidence="6">
    <location>
        <begin position="174"/>
        <end position="191"/>
    </location>
</feature>
<gene>
    <name evidence="8" type="ORF">AZI87_08935</name>
</gene>
<dbReference type="InterPro" id="IPR037185">
    <property type="entry name" value="EmrE-like"/>
</dbReference>
<dbReference type="SUPFAM" id="SSF103481">
    <property type="entry name" value="Multidrug resistance efflux transporter EmrE"/>
    <property type="match status" value="2"/>
</dbReference>
<keyword evidence="3 6" id="KW-0812">Transmembrane</keyword>
<feature type="transmembrane region" description="Helical" evidence="6">
    <location>
        <begin position="32"/>
        <end position="54"/>
    </location>
</feature>
<evidence type="ECO:0000313" key="8">
    <source>
        <dbReference type="EMBL" id="KYG69309.1"/>
    </source>
</evidence>
<dbReference type="GO" id="GO:0005886">
    <property type="term" value="C:plasma membrane"/>
    <property type="evidence" value="ECO:0007669"/>
    <property type="project" value="UniProtKB-SubCell"/>
</dbReference>
<name>A0A162GZM3_BDEBC</name>
<dbReference type="PANTHER" id="PTHR42920:SF24">
    <property type="entry name" value="AROMATIC AMINO ACID EXPORTER YDDG"/>
    <property type="match status" value="1"/>
</dbReference>
<dbReference type="EMBL" id="LUKD01000001">
    <property type="protein sequence ID" value="KYG69309.1"/>
    <property type="molecule type" value="Genomic_DNA"/>
</dbReference>
<evidence type="ECO:0000256" key="4">
    <source>
        <dbReference type="ARBA" id="ARBA00022989"/>
    </source>
</evidence>
<evidence type="ECO:0000256" key="5">
    <source>
        <dbReference type="ARBA" id="ARBA00023136"/>
    </source>
</evidence>
<dbReference type="InterPro" id="IPR000620">
    <property type="entry name" value="EamA_dom"/>
</dbReference>
<accession>A0A162GZM3</accession>
<sequence>MLNSLYSSLGLLLIAMFSIQFGASFAKQLFPLAGAAGATALRVFISALILSVVAKIWKHKISKKEILPVAAYGISLGAMNLLFYFSLERIPLGIAVAVEFVGPLSVALFASKKSWDILWVALAGVGIYMLLPVASSSESLDGLGVFLALAAGFFWALYIVFGKKISKATGSLQTTSWGMWFAALVTVPAGFIFNGEQILDPSLLPMGLGIALLSSAIPYSLEMKAMTNIPTKTFGILMSMEPVVAIFAGFVMLNESLTLTQSFAVGCIIIASAGSTATAK</sequence>
<evidence type="ECO:0000256" key="2">
    <source>
        <dbReference type="ARBA" id="ARBA00022475"/>
    </source>
</evidence>
<feature type="transmembrane region" description="Helical" evidence="6">
    <location>
        <begin position="203"/>
        <end position="221"/>
    </location>
</feature>
<feature type="transmembrane region" description="Helical" evidence="6">
    <location>
        <begin position="143"/>
        <end position="162"/>
    </location>
</feature>
<keyword evidence="2" id="KW-1003">Cell membrane</keyword>
<feature type="transmembrane region" description="Helical" evidence="6">
    <location>
        <begin position="117"/>
        <end position="137"/>
    </location>
</feature>
<dbReference type="AlphaFoldDB" id="A0A162GZM3"/>
<dbReference type="PANTHER" id="PTHR42920">
    <property type="entry name" value="OS03G0707200 PROTEIN-RELATED"/>
    <property type="match status" value="1"/>
</dbReference>
<feature type="domain" description="EamA" evidence="7">
    <location>
        <begin position="143"/>
        <end position="273"/>
    </location>
</feature>
<keyword evidence="5 6" id="KW-0472">Membrane</keyword>
<keyword evidence="4 6" id="KW-1133">Transmembrane helix</keyword>
<feature type="transmembrane region" description="Helical" evidence="6">
    <location>
        <begin position="66"/>
        <end position="84"/>
    </location>
</feature>
<dbReference type="InterPro" id="IPR051258">
    <property type="entry name" value="Diverse_Substrate_Transporter"/>
</dbReference>
<proteinExistence type="predicted"/>
<evidence type="ECO:0000256" key="3">
    <source>
        <dbReference type="ARBA" id="ARBA00022692"/>
    </source>
</evidence>
<protein>
    <submittedName>
        <fullName evidence="8">Transporter</fullName>
    </submittedName>
</protein>
<feature type="transmembrane region" description="Helical" evidence="6">
    <location>
        <begin position="90"/>
        <end position="110"/>
    </location>
</feature>
<reference evidence="8 9" key="1">
    <citation type="submission" date="2016-03" db="EMBL/GenBank/DDBJ databases">
        <authorList>
            <person name="Ploux O."/>
        </authorList>
    </citation>
    <scope>NUCLEOTIDE SEQUENCE [LARGE SCALE GENOMIC DNA]</scope>
    <source>
        <strain evidence="8 9">EC13</strain>
    </source>
</reference>
<evidence type="ECO:0000256" key="6">
    <source>
        <dbReference type="SAM" id="Phobius"/>
    </source>
</evidence>
<organism evidence="8 9">
    <name type="scientific">Bdellovibrio bacteriovorus</name>
    <dbReference type="NCBI Taxonomy" id="959"/>
    <lineage>
        <taxon>Bacteria</taxon>
        <taxon>Pseudomonadati</taxon>
        <taxon>Bdellovibrionota</taxon>
        <taxon>Bdellovibrionia</taxon>
        <taxon>Bdellovibrionales</taxon>
        <taxon>Pseudobdellovibrionaceae</taxon>
        <taxon>Bdellovibrio</taxon>
    </lineage>
</organism>
<feature type="transmembrane region" description="Helical" evidence="6">
    <location>
        <begin position="259"/>
        <end position="279"/>
    </location>
</feature>
<feature type="transmembrane region" description="Helical" evidence="6">
    <location>
        <begin position="233"/>
        <end position="253"/>
    </location>
</feature>
<comment type="subcellular location">
    <subcellularLocation>
        <location evidence="1">Cell membrane</location>
        <topology evidence="1">Multi-pass membrane protein</topology>
    </subcellularLocation>
</comment>
<dbReference type="Pfam" id="PF00892">
    <property type="entry name" value="EamA"/>
    <property type="match status" value="1"/>
</dbReference>
<dbReference type="Proteomes" id="UP000075799">
    <property type="component" value="Unassembled WGS sequence"/>
</dbReference>
<evidence type="ECO:0000256" key="1">
    <source>
        <dbReference type="ARBA" id="ARBA00004651"/>
    </source>
</evidence>
<evidence type="ECO:0000313" key="9">
    <source>
        <dbReference type="Proteomes" id="UP000075799"/>
    </source>
</evidence>
<comment type="caution">
    <text evidence="8">The sequence shown here is derived from an EMBL/GenBank/DDBJ whole genome shotgun (WGS) entry which is preliminary data.</text>
</comment>
<evidence type="ECO:0000259" key="7">
    <source>
        <dbReference type="Pfam" id="PF00892"/>
    </source>
</evidence>